<feature type="transmembrane region" description="Helical" evidence="5">
    <location>
        <begin position="270"/>
        <end position="290"/>
    </location>
</feature>
<feature type="non-terminal residue" evidence="7">
    <location>
        <position position="1"/>
    </location>
</feature>
<keyword evidence="5" id="KW-0813">Transport</keyword>
<name>A0A067CQJ4_SAPPC</name>
<dbReference type="AlphaFoldDB" id="A0A067CQJ4"/>
<dbReference type="Pfam" id="PF04145">
    <property type="entry name" value="Ctr"/>
    <property type="match status" value="1"/>
</dbReference>
<evidence type="ECO:0000256" key="4">
    <source>
        <dbReference type="ARBA" id="ARBA00023136"/>
    </source>
</evidence>
<evidence type="ECO:0000256" key="1">
    <source>
        <dbReference type="ARBA" id="ARBA00004141"/>
    </source>
</evidence>
<evidence type="ECO:0000313" key="8">
    <source>
        <dbReference type="Proteomes" id="UP000030745"/>
    </source>
</evidence>
<evidence type="ECO:0000256" key="2">
    <source>
        <dbReference type="ARBA" id="ARBA00022692"/>
    </source>
</evidence>
<evidence type="ECO:0000256" key="5">
    <source>
        <dbReference type="RuleBase" id="RU367022"/>
    </source>
</evidence>
<sequence>MSVAMAKRLASFVLMVLLISMCAAHQMLEETYCPLCNMVVIPELNQTWQGDQAIYGCEMAGHMELLRTLPESLLRSPETVDSNHLPEPYASAGVACPVCGSTHVHVAMSWGYQGNQKLFACSDAHANLIKAQPSVYYTGKAPSTRETPLCQHSTVMFDGFQSFVGSSCPKLFLPTWVLSSERTYALGFALVVLIGILVEWLGELREDVEERMLQHYAAYEACHQATPSLPTLKRRPTPPVRLPLSCKVVLSVLYMLALTLGYLLMLVAMLYETGLFVAAILGLGAGFYLFKDTEQAEMSGNIDPCCST</sequence>
<accession>A0A067CQJ4</accession>
<feature type="transmembrane region" description="Helical" evidence="5">
    <location>
        <begin position="184"/>
        <end position="202"/>
    </location>
</feature>
<keyword evidence="2 5" id="KW-0812">Transmembrane</keyword>
<evidence type="ECO:0000256" key="6">
    <source>
        <dbReference type="SAM" id="SignalP"/>
    </source>
</evidence>
<organism evidence="7 8">
    <name type="scientific">Saprolegnia parasitica (strain CBS 223.65)</name>
    <dbReference type="NCBI Taxonomy" id="695850"/>
    <lineage>
        <taxon>Eukaryota</taxon>
        <taxon>Sar</taxon>
        <taxon>Stramenopiles</taxon>
        <taxon>Oomycota</taxon>
        <taxon>Saprolegniomycetes</taxon>
        <taxon>Saprolegniales</taxon>
        <taxon>Saprolegniaceae</taxon>
        <taxon>Saprolegnia</taxon>
    </lineage>
</organism>
<dbReference type="GO" id="GO:0005886">
    <property type="term" value="C:plasma membrane"/>
    <property type="evidence" value="ECO:0007669"/>
    <property type="project" value="TreeGrafter"/>
</dbReference>
<feature type="transmembrane region" description="Helical" evidence="5">
    <location>
        <begin position="244"/>
        <end position="264"/>
    </location>
</feature>
<evidence type="ECO:0000256" key="3">
    <source>
        <dbReference type="ARBA" id="ARBA00022989"/>
    </source>
</evidence>
<dbReference type="VEuPathDB" id="FungiDB:SPRG_02451"/>
<keyword evidence="5" id="KW-0187">Copper transport</keyword>
<dbReference type="OrthoDB" id="161814at2759"/>
<dbReference type="RefSeq" id="XP_012196417.1">
    <property type="nucleotide sequence ID" value="XM_012341027.1"/>
</dbReference>
<dbReference type="KEGG" id="spar:SPRG_02451"/>
<feature type="signal peptide" evidence="6">
    <location>
        <begin position="1"/>
        <end position="24"/>
    </location>
</feature>
<reference evidence="7 8" key="1">
    <citation type="journal article" date="2013" name="PLoS Genet.">
        <title>Distinctive expansion of potential virulence genes in the genome of the oomycete fish pathogen Saprolegnia parasitica.</title>
        <authorList>
            <person name="Jiang R.H."/>
            <person name="de Bruijn I."/>
            <person name="Haas B.J."/>
            <person name="Belmonte R."/>
            <person name="Lobach L."/>
            <person name="Christie J."/>
            <person name="van den Ackerveken G."/>
            <person name="Bottin A."/>
            <person name="Bulone V."/>
            <person name="Diaz-Moreno S.M."/>
            <person name="Dumas B."/>
            <person name="Fan L."/>
            <person name="Gaulin E."/>
            <person name="Govers F."/>
            <person name="Grenville-Briggs L.J."/>
            <person name="Horner N.R."/>
            <person name="Levin J.Z."/>
            <person name="Mammella M."/>
            <person name="Meijer H.J."/>
            <person name="Morris P."/>
            <person name="Nusbaum C."/>
            <person name="Oome S."/>
            <person name="Phillips A.J."/>
            <person name="van Rooyen D."/>
            <person name="Rzeszutek E."/>
            <person name="Saraiva M."/>
            <person name="Secombes C.J."/>
            <person name="Seidl M.F."/>
            <person name="Snel B."/>
            <person name="Stassen J.H."/>
            <person name="Sykes S."/>
            <person name="Tripathy S."/>
            <person name="van den Berg H."/>
            <person name="Vega-Arreguin J.C."/>
            <person name="Wawra S."/>
            <person name="Young S.K."/>
            <person name="Zeng Q."/>
            <person name="Dieguez-Uribeondo J."/>
            <person name="Russ C."/>
            <person name="Tyler B.M."/>
            <person name="van West P."/>
        </authorList>
    </citation>
    <scope>NUCLEOTIDE SEQUENCE [LARGE SCALE GENOMIC DNA]</scope>
    <source>
        <strain evidence="7 8">CBS 223.65</strain>
    </source>
</reference>
<keyword evidence="6" id="KW-0732">Signal</keyword>
<dbReference type="EMBL" id="KK583194">
    <property type="protein sequence ID" value="KDO32753.1"/>
    <property type="molecule type" value="Genomic_DNA"/>
</dbReference>
<feature type="chain" id="PRO_5001634793" description="Copper transport protein" evidence="6">
    <location>
        <begin position="25"/>
        <end position="308"/>
    </location>
</feature>
<dbReference type="PANTHER" id="PTHR12483">
    <property type="entry name" value="SOLUTE CARRIER FAMILY 31 COPPER TRANSPORTERS"/>
    <property type="match status" value="1"/>
</dbReference>
<dbReference type="GeneID" id="24125006"/>
<keyword evidence="8" id="KW-1185">Reference proteome</keyword>
<gene>
    <name evidence="7" type="ORF">SPRG_02451</name>
</gene>
<keyword evidence="5" id="KW-0406">Ion transport</keyword>
<dbReference type="OMA" id="CEMAGHM"/>
<keyword evidence="5" id="KW-0186">Copper</keyword>
<evidence type="ECO:0000313" key="7">
    <source>
        <dbReference type="EMBL" id="KDO32753.1"/>
    </source>
</evidence>
<dbReference type="GO" id="GO:0005375">
    <property type="term" value="F:copper ion transmembrane transporter activity"/>
    <property type="evidence" value="ECO:0007669"/>
    <property type="project" value="UniProtKB-UniRule"/>
</dbReference>
<comment type="subcellular location">
    <subcellularLocation>
        <location evidence="1 5">Membrane</location>
        <topology evidence="1 5">Multi-pass membrane protein</topology>
    </subcellularLocation>
</comment>
<dbReference type="PANTHER" id="PTHR12483:SF27">
    <property type="entry name" value="COPPER TRANSPORT PROTEIN CTR1"/>
    <property type="match status" value="1"/>
</dbReference>
<protein>
    <recommendedName>
        <fullName evidence="5">Copper transport protein</fullName>
    </recommendedName>
</protein>
<dbReference type="Proteomes" id="UP000030745">
    <property type="component" value="Unassembled WGS sequence"/>
</dbReference>
<comment type="similarity">
    <text evidence="5">Belongs to the copper transporter (Ctr) (TC 1.A.56) family. SLC31A subfamily.</text>
</comment>
<keyword evidence="4 5" id="KW-0472">Membrane</keyword>
<dbReference type="InterPro" id="IPR007274">
    <property type="entry name" value="Cop_transporter"/>
</dbReference>
<keyword evidence="3 5" id="KW-1133">Transmembrane helix</keyword>
<proteinExistence type="inferred from homology"/>